<reference evidence="6" key="1">
    <citation type="submission" date="2022-04" db="EMBL/GenBank/DDBJ databases">
        <authorList>
            <person name="Criscuolo A."/>
        </authorList>
    </citation>
    <scope>NUCLEOTIDE SEQUENCE</scope>
    <source>
        <strain evidence="6">CIP111895</strain>
    </source>
</reference>
<dbReference type="SUPFAM" id="SSF47413">
    <property type="entry name" value="lambda repressor-like DNA-binding domains"/>
    <property type="match status" value="1"/>
</dbReference>
<proteinExistence type="predicted"/>
<organism evidence="6 7">
    <name type="scientific">Neobacillus rhizosphaerae</name>
    <dbReference type="NCBI Taxonomy" id="2880965"/>
    <lineage>
        <taxon>Bacteria</taxon>
        <taxon>Bacillati</taxon>
        <taxon>Bacillota</taxon>
        <taxon>Bacilli</taxon>
        <taxon>Bacillales</taxon>
        <taxon>Bacillaceae</taxon>
        <taxon>Neobacillus</taxon>
    </lineage>
</organism>
<dbReference type="SUPFAM" id="SSF53822">
    <property type="entry name" value="Periplasmic binding protein-like I"/>
    <property type="match status" value="1"/>
</dbReference>
<dbReference type="InterPro" id="IPR028082">
    <property type="entry name" value="Peripla_BP_I"/>
</dbReference>
<keyword evidence="4" id="KW-0804">Transcription</keyword>
<evidence type="ECO:0000256" key="3">
    <source>
        <dbReference type="ARBA" id="ARBA00023125"/>
    </source>
</evidence>
<evidence type="ECO:0000313" key="7">
    <source>
        <dbReference type="Proteomes" id="UP000838308"/>
    </source>
</evidence>
<accession>A0ABM9ES49</accession>
<dbReference type="Proteomes" id="UP000838308">
    <property type="component" value="Unassembled WGS sequence"/>
</dbReference>
<dbReference type="PANTHER" id="PTHR30146">
    <property type="entry name" value="LACI-RELATED TRANSCRIPTIONAL REPRESSOR"/>
    <property type="match status" value="1"/>
</dbReference>
<gene>
    <name evidence="6" type="primary">rbsR</name>
    <name evidence="6" type="ORF">BACCIP111895_02156</name>
</gene>
<keyword evidence="2" id="KW-0805">Transcription regulation</keyword>
<protein>
    <submittedName>
        <fullName evidence="6">Ribose operon repressor</fullName>
    </submittedName>
</protein>
<evidence type="ECO:0000313" key="6">
    <source>
        <dbReference type="EMBL" id="CAH2714979.1"/>
    </source>
</evidence>
<name>A0ABM9ES49_9BACI</name>
<dbReference type="RefSeq" id="WP_248735284.1">
    <property type="nucleotide sequence ID" value="NZ_CALBWS010000012.1"/>
</dbReference>
<evidence type="ECO:0000259" key="5">
    <source>
        <dbReference type="PROSITE" id="PS50932"/>
    </source>
</evidence>
<dbReference type="CDD" id="cd01392">
    <property type="entry name" value="HTH_LacI"/>
    <property type="match status" value="1"/>
</dbReference>
<dbReference type="PROSITE" id="PS00356">
    <property type="entry name" value="HTH_LACI_1"/>
    <property type="match status" value="1"/>
</dbReference>
<dbReference type="InterPro" id="IPR046335">
    <property type="entry name" value="LacI/GalR-like_sensor"/>
</dbReference>
<dbReference type="CDD" id="cd06267">
    <property type="entry name" value="PBP1_LacI_sugar_binding-like"/>
    <property type="match status" value="1"/>
</dbReference>
<evidence type="ECO:0000256" key="1">
    <source>
        <dbReference type="ARBA" id="ARBA00022491"/>
    </source>
</evidence>
<sequence>MVGIRDIAQQAGVSISTVSYALNGSSKITEETRQRILKIADELNYIPNMAGRALKRKQTDIIGIYFTDYGGYFYGQILEGVGSTLKKHGYELIACSGKKSHLFLPEKLIDGAIILDSSYKSEEITHYADRGHHIVVMDRELDHKNVSQVLLDNIGGATLAIDYLIQKNLAKIYVVSGPDIAYDSRIRLKTALEELERYDNCEAVVLTGDFTKESGRQAAKTIIQEWNEEPVGVFALNDEMAIGIYDILKDSPLQIGKDIKLIGFDNDEIGSYITPGLSTFEYSKYKWGAVAAEKIIQLLDGKNVKNDLIYTTLLRRGSTEK</sequence>
<comment type="caution">
    <text evidence="6">The sequence shown here is derived from an EMBL/GenBank/DDBJ whole genome shotgun (WGS) entry which is preliminary data.</text>
</comment>
<evidence type="ECO:0000256" key="4">
    <source>
        <dbReference type="ARBA" id="ARBA00023163"/>
    </source>
</evidence>
<feature type="domain" description="HTH lacI-type" evidence="5">
    <location>
        <begin position="2"/>
        <end position="56"/>
    </location>
</feature>
<dbReference type="EMBL" id="CALBWS010000012">
    <property type="protein sequence ID" value="CAH2714979.1"/>
    <property type="molecule type" value="Genomic_DNA"/>
</dbReference>
<evidence type="ECO:0000256" key="2">
    <source>
        <dbReference type="ARBA" id="ARBA00023015"/>
    </source>
</evidence>
<dbReference type="PROSITE" id="PS50932">
    <property type="entry name" value="HTH_LACI_2"/>
    <property type="match status" value="1"/>
</dbReference>
<dbReference type="SMART" id="SM00354">
    <property type="entry name" value="HTH_LACI"/>
    <property type="match status" value="1"/>
</dbReference>
<dbReference type="Pfam" id="PF13377">
    <property type="entry name" value="Peripla_BP_3"/>
    <property type="match status" value="1"/>
</dbReference>
<keyword evidence="7" id="KW-1185">Reference proteome</keyword>
<dbReference type="Gene3D" id="3.40.50.2300">
    <property type="match status" value="2"/>
</dbReference>
<keyword evidence="3" id="KW-0238">DNA-binding</keyword>
<dbReference type="Pfam" id="PF00356">
    <property type="entry name" value="LacI"/>
    <property type="match status" value="1"/>
</dbReference>
<dbReference type="InterPro" id="IPR000843">
    <property type="entry name" value="HTH_LacI"/>
</dbReference>
<keyword evidence="1" id="KW-0678">Repressor</keyword>
<dbReference type="PANTHER" id="PTHR30146:SF148">
    <property type="entry name" value="HTH-TYPE TRANSCRIPTIONAL REPRESSOR PURR-RELATED"/>
    <property type="match status" value="1"/>
</dbReference>
<dbReference type="InterPro" id="IPR010982">
    <property type="entry name" value="Lambda_DNA-bd_dom_sf"/>
</dbReference>
<dbReference type="Gene3D" id="1.10.260.40">
    <property type="entry name" value="lambda repressor-like DNA-binding domains"/>
    <property type="match status" value="1"/>
</dbReference>